<evidence type="ECO:0000256" key="1">
    <source>
        <dbReference type="SAM" id="SignalP"/>
    </source>
</evidence>
<feature type="signal peptide" evidence="1">
    <location>
        <begin position="1"/>
        <end position="25"/>
    </location>
</feature>
<sequence>MPRIYNKILFSSLLSSLLITLPSYSETSSDAVIFNYKPNCIEKELGSISLKTEDVDSLTQEDVTQDRSLSIALEQLRHIATKKGADALIITHVNYHITKYTEKFREASNVDAKHNRLNTQVQAQAYKMCTSDKSLSKEAAPYNAEGYIVHSFSYEYTINLDDSNSLSPFKLSRQIILPPANISIAKGVYGIKLGASIKETLEKLGPASIELMLEDKQIIMGYGRNLWFIFSKGKLSMVTSKLHMLNGAGLNAIGFREGFDDTRWKIEDVSLQNDDMKHVQLTLSSSMTQKSDNQLIIEENQQHLLLDFDKFHPEKASSSKQLLTHFTLTPINKSLDMSERPNLTSSQQEWLFERLAPQNGQTLTLDELKNHIPFANKLNIANDDNVWWLVSNNILLRFNDQQLEKVKLSDSLFYNTSDNTFISTINALKLPLEKQGMLAHFNDAIDNFEQVDIEREHFSILAKYESYDDNAALYELDIFYY</sequence>
<proteinExistence type="predicted"/>
<gene>
    <name evidence="2" type="ordered locus">Shal_2498</name>
</gene>
<feature type="chain" id="PRO_5002756430" evidence="1">
    <location>
        <begin position="26"/>
        <end position="481"/>
    </location>
</feature>
<accession>B0TK36</accession>
<dbReference type="eggNOG" id="ENOG5032WZ4">
    <property type="taxonomic scope" value="Bacteria"/>
</dbReference>
<evidence type="ECO:0000313" key="3">
    <source>
        <dbReference type="Proteomes" id="UP000001317"/>
    </source>
</evidence>
<keyword evidence="3" id="KW-1185">Reference proteome</keyword>
<dbReference type="RefSeq" id="WP_012277583.1">
    <property type="nucleotide sequence ID" value="NC_010334.1"/>
</dbReference>
<organism evidence="2 3">
    <name type="scientific">Shewanella halifaxensis (strain HAW-EB4)</name>
    <dbReference type="NCBI Taxonomy" id="458817"/>
    <lineage>
        <taxon>Bacteria</taxon>
        <taxon>Pseudomonadati</taxon>
        <taxon>Pseudomonadota</taxon>
        <taxon>Gammaproteobacteria</taxon>
        <taxon>Alteromonadales</taxon>
        <taxon>Shewanellaceae</taxon>
        <taxon>Shewanella</taxon>
    </lineage>
</organism>
<dbReference type="EMBL" id="CP000931">
    <property type="protein sequence ID" value="ABZ77055.1"/>
    <property type="molecule type" value="Genomic_DNA"/>
</dbReference>
<reference evidence="2" key="1">
    <citation type="submission" date="2008-01" db="EMBL/GenBank/DDBJ databases">
        <title>Complete sequence of Shewanella halifaxensis HAW-EB4.</title>
        <authorList>
            <consortium name="US DOE Joint Genome Institute"/>
            <person name="Copeland A."/>
            <person name="Lucas S."/>
            <person name="Lapidus A."/>
            <person name="Glavina del Rio T."/>
            <person name="Dalin E."/>
            <person name="Tice H."/>
            <person name="Bruce D."/>
            <person name="Goodwin L."/>
            <person name="Pitluck S."/>
            <person name="Sims D."/>
            <person name="Brettin T."/>
            <person name="Detter J.C."/>
            <person name="Han C."/>
            <person name="Kuske C.R."/>
            <person name="Schmutz J."/>
            <person name="Larimer F."/>
            <person name="Land M."/>
            <person name="Hauser L."/>
            <person name="Kyrpides N."/>
            <person name="Kim E."/>
            <person name="Zhao J.-S."/>
            <person name="Richardson P."/>
        </authorList>
    </citation>
    <scope>NUCLEOTIDE SEQUENCE [LARGE SCALE GENOMIC DNA]</scope>
    <source>
        <strain evidence="2">HAW-EB4</strain>
    </source>
</reference>
<dbReference type="AlphaFoldDB" id="B0TK36"/>
<dbReference type="Proteomes" id="UP000001317">
    <property type="component" value="Chromosome"/>
</dbReference>
<dbReference type="STRING" id="458817.Shal_2498"/>
<keyword evidence="1" id="KW-0732">Signal</keyword>
<dbReference type="KEGG" id="shl:Shal_2498"/>
<dbReference type="HOGENOM" id="CLU_558831_0_0_6"/>
<name>B0TK36_SHEHH</name>
<protein>
    <submittedName>
        <fullName evidence="2">Uncharacterized protein</fullName>
    </submittedName>
</protein>
<evidence type="ECO:0000313" key="2">
    <source>
        <dbReference type="EMBL" id="ABZ77055.1"/>
    </source>
</evidence>